<dbReference type="Gene3D" id="2.30.180.10">
    <property type="entry name" value="FAS1 domain"/>
    <property type="match status" value="1"/>
</dbReference>
<evidence type="ECO:0000259" key="1">
    <source>
        <dbReference type="PROSITE" id="PS50213"/>
    </source>
</evidence>
<accession>A0A7S0ZBR4</accession>
<dbReference type="EMBL" id="HBFP01001841">
    <property type="protein sequence ID" value="CAD8816949.1"/>
    <property type="molecule type" value="Transcribed_RNA"/>
</dbReference>
<dbReference type="SMART" id="SM00554">
    <property type="entry name" value="FAS1"/>
    <property type="match status" value="1"/>
</dbReference>
<dbReference type="PROSITE" id="PS50213">
    <property type="entry name" value="FAS1"/>
    <property type="match status" value="1"/>
</dbReference>
<dbReference type="InterPro" id="IPR000782">
    <property type="entry name" value="FAS1_domain"/>
</dbReference>
<dbReference type="SUPFAM" id="SSF82153">
    <property type="entry name" value="FAS1 domain"/>
    <property type="match status" value="1"/>
</dbReference>
<gene>
    <name evidence="2" type="ORF">TOLI1172_LOCUS1337</name>
</gene>
<dbReference type="InterPro" id="IPR036378">
    <property type="entry name" value="FAS1_dom_sf"/>
</dbReference>
<reference evidence="2" key="1">
    <citation type="submission" date="2021-01" db="EMBL/GenBank/DDBJ databases">
        <authorList>
            <person name="Corre E."/>
            <person name="Pelletier E."/>
            <person name="Niang G."/>
            <person name="Scheremetjew M."/>
            <person name="Finn R."/>
            <person name="Kale V."/>
            <person name="Holt S."/>
            <person name="Cochrane G."/>
            <person name="Meng A."/>
            <person name="Brown T."/>
            <person name="Cohen L."/>
        </authorList>
    </citation>
    <scope>NUCLEOTIDE SEQUENCE</scope>
    <source>
        <strain evidence="2">CCMP3278</strain>
    </source>
</reference>
<feature type="domain" description="FAS1" evidence="1">
    <location>
        <begin position="48"/>
        <end position="180"/>
    </location>
</feature>
<organism evidence="2">
    <name type="scientific">Timspurckia oligopyrenoides</name>
    <dbReference type="NCBI Taxonomy" id="708627"/>
    <lineage>
        <taxon>Eukaryota</taxon>
        <taxon>Rhodophyta</taxon>
        <taxon>Bangiophyceae</taxon>
        <taxon>Porphyridiales</taxon>
        <taxon>Porphyridiaceae</taxon>
        <taxon>Timspurckia</taxon>
    </lineage>
</organism>
<dbReference type="Pfam" id="PF02469">
    <property type="entry name" value="Fasciclin"/>
    <property type="match status" value="1"/>
</dbReference>
<proteinExistence type="predicted"/>
<dbReference type="AlphaFoldDB" id="A0A7S0ZBR4"/>
<protein>
    <recommendedName>
        <fullName evidence="1">FAS1 domain-containing protein</fullName>
    </recommendedName>
</protein>
<sequence>MNTGFVFGGPCVNVSHNVSSFVSTSSPSLTLSTPSRRVSSLIFMSTELPSTFSVLKSKGSFNTVLALVQKAKLPPLTSKYTLLFPSDAAFARLQPGTLEWIQSDPSRLSEFLKYMAIPNVSFKLSDLKGDGYLQPAYGESMPYSSLVGVTKFGKSKARAIPESSNIQTQSGYIHTLDSVLFPAHFKLPQLAAASSGFLPSLNVSVKRSTAETKRYVGASKNVTISGRKAMNLIEQKPFWMYGPPYNAAKQEEYEPISIAESKAFVDYQKLPQGTVKFVPDSVNSLELNPVSGMSKYIGNTKKLTGDGAISSYADKLPAGQ</sequence>
<evidence type="ECO:0000313" key="2">
    <source>
        <dbReference type="EMBL" id="CAD8816949.1"/>
    </source>
</evidence>
<name>A0A7S0ZBR4_9RHOD</name>